<accession>A0A1I4S8E3</accession>
<dbReference type="PROSITE" id="PS51833">
    <property type="entry name" value="HDOD"/>
    <property type="match status" value="1"/>
</dbReference>
<dbReference type="PANTHER" id="PTHR33525">
    <property type="match status" value="1"/>
</dbReference>
<reference evidence="2 3" key="1">
    <citation type="submission" date="2016-10" db="EMBL/GenBank/DDBJ databases">
        <authorList>
            <person name="de Groot N.N."/>
        </authorList>
    </citation>
    <scope>NUCLEOTIDE SEQUENCE [LARGE SCALE GENOMIC DNA]</scope>
    <source>
        <strain evidence="2 3">DSM 4180</strain>
    </source>
</reference>
<keyword evidence="3" id="KW-1185">Reference proteome</keyword>
<protein>
    <submittedName>
        <fullName evidence="2">HD-like signal output (HDOD) domain, no enzymatic activity</fullName>
    </submittedName>
</protein>
<sequence length="282" mass="31646">MHQEQAFREFSIPAHPAVLSELQQLNQSPHASLGQFADLIARDVGLSASVLKTVNAPAFGLGRQITDIHNAVNLLGTRVVSQLVAGQLLRQSIRGKSSISLEKFWDTATQTAQVMLVLREHLGLRSACPSEDAYSFGLFRDCGIPIMAIRYPDYREVLMEANDAPQQVFTDVEERHYPVNHAIIGYYVTQSWHLPDALAQLILRHHDPSFLEDTRVSEAQKTLYALAKVAVNVLSRVKYQKEDTEWPAVGGPVLEYLHLSEYDHDVLQADMADELMLRDDIC</sequence>
<gene>
    <name evidence="2" type="ORF">SAMN05421721_1144</name>
</gene>
<dbReference type="STRING" id="195064.SAMN05421721_1144"/>
<dbReference type="AlphaFoldDB" id="A0A1I4S8E3"/>
<name>A0A1I4S8E3_ECTMO</name>
<dbReference type="EMBL" id="FOUO01000014">
    <property type="protein sequence ID" value="SFM60574.1"/>
    <property type="molecule type" value="Genomic_DNA"/>
</dbReference>
<evidence type="ECO:0000313" key="2">
    <source>
        <dbReference type="EMBL" id="SFM60574.1"/>
    </source>
</evidence>
<dbReference type="RefSeq" id="WP_090486440.1">
    <property type="nucleotide sequence ID" value="NZ_FOUO01000014.1"/>
</dbReference>
<dbReference type="SUPFAM" id="SSF109604">
    <property type="entry name" value="HD-domain/PDEase-like"/>
    <property type="match status" value="1"/>
</dbReference>
<proteinExistence type="predicted"/>
<evidence type="ECO:0000313" key="3">
    <source>
        <dbReference type="Proteomes" id="UP000199556"/>
    </source>
</evidence>
<dbReference type="Pfam" id="PF08668">
    <property type="entry name" value="HDOD"/>
    <property type="match status" value="1"/>
</dbReference>
<dbReference type="InterPro" id="IPR052340">
    <property type="entry name" value="RNase_Y/CdgJ"/>
</dbReference>
<feature type="domain" description="HDOD" evidence="1">
    <location>
        <begin position="12"/>
        <end position="208"/>
    </location>
</feature>
<dbReference type="Gene3D" id="1.10.3210.10">
    <property type="entry name" value="Hypothetical protein af1432"/>
    <property type="match status" value="1"/>
</dbReference>
<dbReference type="OrthoDB" id="9770715at2"/>
<organism evidence="2 3">
    <name type="scientific">Ectothiorhodospira mobilis</name>
    <dbReference type="NCBI Taxonomy" id="195064"/>
    <lineage>
        <taxon>Bacteria</taxon>
        <taxon>Pseudomonadati</taxon>
        <taxon>Pseudomonadota</taxon>
        <taxon>Gammaproteobacteria</taxon>
        <taxon>Chromatiales</taxon>
        <taxon>Ectothiorhodospiraceae</taxon>
        <taxon>Ectothiorhodospira</taxon>
    </lineage>
</organism>
<dbReference type="Proteomes" id="UP000199556">
    <property type="component" value="Unassembled WGS sequence"/>
</dbReference>
<evidence type="ECO:0000259" key="1">
    <source>
        <dbReference type="PROSITE" id="PS51833"/>
    </source>
</evidence>
<dbReference type="InterPro" id="IPR013976">
    <property type="entry name" value="HDOD"/>
</dbReference>
<dbReference type="PANTHER" id="PTHR33525:SF6">
    <property type="entry name" value="HDOD DOMAIN-CONTAINING PROTEIN"/>
    <property type="match status" value="1"/>
</dbReference>